<name>A0A015UAM6_BACFG</name>
<dbReference type="Gene3D" id="1.20.120.20">
    <property type="entry name" value="Apolipoprotein"/>
    <property type="match status" value="1"/>
</dbReference>
<dbReference type="RefSeq" id="WP_032577719.1">
    <property type="nucleotide sequence ID" value="NZ_JGDB01000027.1"/>
</dbReference>
<organism evidence="3 4">
    <name type="scientific">Bacteroides fragilis str. 3998T(B)3</name>
    <dbReference type="NCBI Taxonomy" id="1339316"/>
    <lineage>
        <taxon>Bacteria</taxon>
        <taxon>Pseudomonadati</taxon>
        <taxon>Bacteroidota</taxon>
        <taxon>Bacteroidia</taxon>
        <taxon>Bacteroidales</taxon>
        <taxon>Bacteroidaceae</taxon>
        <taxon>Bacteroides</taxon>
    </lineage>
</organism>
<accession>A0A015UAM6</accession>
<dbReference type="InterPro" id="IPR046695">
    <property type="entry name" value="DUF6565"/>
</dbReference>
<reference evidence="3 4" key="1">
    <citation type="submission" date="2014-02" db="EMBL/GenBank/DDBJ databases">
        <authorList>
            <person name="Sears C."/>
            <person name="Carroll K."/>
            <person name="Sack B.R."/>
            <person name="Qadri F."/>
            <person name="Myers L.L."/>
            <person name="Chung G.-T."/>
            <person name="Escheverria P."/>
            <person name="Fraser C.M."/>
            <person name="Sadzewicz L."/>
            <person name="Shefchek K.A."/>
            <person name="Tallon L."/>
            <person name="Das S.P."/>
            <person name="Daugherty S."/>
            <person name="Mongodin E.F."/>
        </authorList>
    </citation>
    <scope>NUCLEOTIDE SEQUENCE [LARGE SCALE GENOMIC DNA]</scope>
    <source>
        <strain evidence="4">3998T(B)3</strain>
    </source>
</reference>
<comment type="caution">
    <text evidence="3">The sequence shown here is derived from an EMBL/GenBank/DDBJ whole genome shotgun (WGS) entry which is preliminary data.</text>
</comment>
<feature type="domain" description="DUF6565" evidence="2">
    <location>
        <begin position="35"/>
        <end position="136"/>
    </location>
</feature>
<proteinExistence type="predicted"/>
<dbReference type="AlphaFoldDB" id="A0A015UAM6"/>
<dbReference type="Proteomes" id="UP000020773">
    <property type="component" value="Unassembled WGS sequence"/>
</dbReference>
<dbReference type="Pfam" id="PF20203">
    <property type="entry name" value="DUF6565"/>
    <property type="match status" value="1"/>
</dbReference>
<dbReference type="PROSITE" id="PS51257">
    <property type="entry name" value="PROKAR_LIPOPROTEIN"/>
    <property type="match status" value="1"/>
</dbReference>
<evidence type="ECO:0000259" key="2">
    <source>
        <dbReference type="Pfam" id="PF20203"/>
    </source>
</evidence>
<dbReference type="EMBL" id="JGDB01000027">
    <property type="protein sequence ID" value="EXY91877.1"/>
    <property type="molecule type" value="Genomic_DNA"/>
</dbReference>
<sequence>MKKVLFFALVLTIATACSQTKDSYLEGFKLFVESVQKNAQDYTKADWEKADEQFTKLKDSYNNFSKQMTSDEKGEVIKLESTYAALKLKKIGDDVKESTKDAFEKVKDTAKDAAKDVKEGTQKAAKKGEKAMEGIKDGLKD</sequence>
<dbReference type="PATRIC" id="fig|1339316.3.peg.1284"/>
<protein>
    <recommendedName>
        <fullName evidence="2">DUF6565 domain-containing protein</fullName>
    </recommendedName>
</protein>
<evidence type="ECO:0000313" key="4">
    <source>
        <dbReference type="Proteomes" id="UP000020773"/>
    </source>
</evidence>
<evidence type="ECO:0000256" key="1">
    <source>
        <dbReference type="SAM" id="MobiDB-lite"/>
    </source>
</evidence>
<feature type="region of interest" description="Disordered" evidence="1">
    <location>
        <begin position="114"/>
        <end position="141"/>
    </location>
</feature>
<gene>
    <name evidence="3" type="ORF">M125_1323</name>
</gene>
<evidence type="ECO:0000313" key="3">
    <source>
        <dbReference type="EMBL" id="EXY91877.1"/>
    </source>
</evidence>